<dbReference type="Proteomes" id="UP000228561">
    <property type="component" value="Unassembled WGS sequence"/>
</dbReference>
<protein>
    <recommendedName>
        <fullName evidence="1">PEGA domain-containing protein</fullName>
    </recommendedName>
</protein>
<evidence type="ECO:0000259" key="1">
    <source>
        <dbReference type="Pfam" id="PF08308"/>
    </source>
</evidence>
<dbReference type="InterPro" id="IPR008969">
    <property type="entry name" value="CarboxyPept-like_regulatory"/>
</dbReference>
<proteinExistence type="predicted"/>
<organism evidence="2 3">
    <name type="scientific">Candidatus Tagabacteria bacterium CG03_land_8_20_14_0_80_41_22</name>
    <dbReference type="NCBI Taxonomy" id="1975020"/>
    <lineage>
        <taxon>Bacteria</taxon>
        <taxon>Candidatus Tagaibacteriota</taxon>
    </lineage>
</organism>
<sequence>MTLRKRRIIIAFLSLTFFILAPALLLYTLGYRINSQFKFGRTGGLYIASPVTGAEILVENKKEKETNIFQSGLFLQNLAEGNYQVAVTKEGYWPWQKVLNVKEGLVVEARAFLIPQTPEGLVLLKGDFFSVWASPYDKILFLEENKPEGKEAIFYLPETNTFLTNTSATTTKLLTFAGGISEIFWENGSVVLKGWKTTIRATFDLNKGTVSASREPDVKITVNHKYQKFNSQNTERLWFDNKTNEVWVEWLKDKTLIPYYLCDIKSCESTNYLISSFKFPVKNVDFFPGRKDIIIASVQNNVFALEIDGRGGRIMQPIYKGKDPRFALFSSVKKVYVLDSGVLFAVNLE</sequence>
<dbReference type="InterPro" id="IPR013229">
    <property type="entry name" value="PEGA"/>
</dbReference>
<dbReference type="Pfam" id="PF08308">
    <property type="entry name" value="PEGA"/>
    <property type="match status" value="1"/>
</dbReference>
<gene>
    <name evidence="2" type="ORF">COS58_00110</name>
</gene>
<name>A0A2M7B9L2_9BACT</name>
<comment type="caution">
    <text evidence="2">The sequence shown here is derived from an EMBL/GenBank/DDBJ whole genome shotgun (WGS) entry which is preliminary data.</text>
</comment>
<dbReference type="Gene3D" id="2.60.40.1120">
    <property type="entry name" value="Carboxypeptidase-like, regulatory domain"/>
    <property type="match status" value="1"/>
</dbReference>
<reference evidence="3" key="1">
    <citation type="submission" date="2017-09" db="EMBL/GenBank/DDBJ databases">
        <title>Depth-based differentiation of microbial function through sediment-hosted aquifers and enrichment of novel symbionts in the deep terrestrial subsurface.</title>
        <authorList>
            <person name="Probst A.J."/>
            <person name="Ladd B."/>
            <person name="Jarett J.K."/>
            <person name="Geller-Mcgrath D.E."/>
            <person name="Sieber C.M.K."/>
            <person name="Emerson J.B."/>
            <person name="Anantharaman K."/>
            <person name="Thomas B.C."/>
            <person name="Malmstrom R."/>
            <person name="Stieglmeier M."/>
            <person name="Klingl A."/>
            <person name="Woyke T."/>
            <person name="Ryan C.M."/>
            <person name="Banfield J.F."/>
        </authorList>
    </citation>
    <scope>NUCLEOTIDE SEQUENCE [LARGE SCALE GENOMIC DNA]</scope>
</reference>
<dbReference type="EMBL" id="PEVG01000002">
    <property type="protein sequence ID" value="PIU99806.1"/>
    <property type="molecule type" value="Genomic_DNA"/>
</dbReference>
<feature type="domain" description="PEGA" evidence="1">
    <location>
        <begin position="43"/>
        <end position="109"/>
    </location>
</feature>
<dbReference type="AlphaFoldDB" id="A0A2M7B9L2"/>
<evidence type="ECO:0000313" key="2">
    <source>
        <dbReference type="EMBL" id="PIU99806.1"/>
    </source>
</evidence>
<evidence type="ECO:0000313" key="3">
    <source>
        <dbReference type="Proteomes" id="UP000228561"/>
    </source>
</evidence>
<dbReference type="SUPFAM" id="SSF49464">
    <property type="entry name" value="Carboxypeptidase regulatory domain-like"/>
    <property type="match status" value="1"/>
</dbReference>
<accession>A0A2M7B9L2</accession>